<feature type="domain" description="Amidase" evidence="3">
    <location>
        <begin position="49"/>
        <end position="395"/>
    </location>
</feature>
<protein>
    <submittedName>
        <fullName evidence="4">Asp-tRNA(Asn)/Glu-tRNA(Gln) amidotransferase A subunit family amidase</fullName>
    </submittedName>
</protein>
<evidence type="ECO:0000259" key="3">
    <source>
        <dbReference type="Pfam" id="PF01425"/>
    </source>
</evidence>
<accession>A0A4R7C4H4</accession>
<keyword evidence="4" id="KW-0808">Transferase</keyword>
<proteinExistence type="inferred from homology"/>
<feature type="region of interest" description="Disordered" evidence="2">
    <location>
        <begin position="111"/>
        <end position="136"/>
    </location>
</feature>
<dbReference type="OrthoDB" id="9777859at2"/>
<dbReference type="Pfam" id="PF01425">
    <property type="entry name" value="Amidase"/>
    <property type="match status" value="1"/>
</dbReference>
<evidence type="ECO:0000313" key="4">
    <source>
        <dbReference type="EMBL" id="TDR93440.1"/>
    </source>
</evidence>
<evidence type="ECO:0000256" key="2">
    <source>
        <dbReference type="SAM" id="MobiDB-lite"/>
    </source>
</evidence>
<dbReference type="EMBL" id="SNZR01000011">
    <property type="protein sequence ID" value="TDR93440.1"/>
    <property type="molecule type" value="Genomic_DNA"/>
</dbReference>
<dbReference type="SUPFAM" id="SSF75304">
    <property type="entry name" value="Amidase signature (AS) enzymes"/>
    <property type="match status" value="1"/>
</dbReference>
<evidence type="ECO:0000313" key="5">
    <source>
        <dbReference type="Proteomes" id="UP000295122"/>
    </source>
</evidence>
<dbReference type="InterPro" id="IPR000120">
    <property type="entry name" value="Amidase"/>
</dbReference>
<dbReference type="GO" id="GO:0016740">
    <property type="term" value="F:transferase activity"/>
    <property type="evidence" value="ECO:0007669"/>
    <property type="project" value="UniProtKB-KW"/>
</dbReference>
<comment type="caution">
    <text evidence="4">The sequence shown here is derived from an EMBL/GenBank/DDBJ whole genome shotgun (WGS) entry which is preliminary data.</text>
</comment>
<dbReference type="InterPro" id="IPR023631">
    <property type="entry name" value="Amidase_dom"/>
</dbReference>
<comment type="similarity">
    <text evidence="1">Belongs to the amidase family.</text>
</comment>
<dbReference type="PANTHER" id="PTHR11895">
    <property type="entry name" value="TRANSAMIDASE"/>
    <property type="match status" value="1"/>
</dbReference>
<evidence type="ECO:0000256" key="1">
    <source>
        <dbReference type="ARBA" id="ARBA00009199"/>
    </source>
</evidence>
<dbReference type="RefSeq" id="WP_133768442.1">
    <property type="nucleotide sequence ID" value="NZ_SNZR01000011.1"/>
</dbReference>
<dbReference type="Proteomes" id="UP000295122">
    <property type="component" value="Unassembled WGS sequence"/>
</dbReference>
<reference evidence="4 5" key="1">
    <citation type="submission" date="2019-03" db="EMBL/GenBank/DDBJ databases">
        <title>Genomic Encyclopedia of Type Strains, Phase IV (KMG-IV): sequencing the most valuable type-strain genomes for metagenomic binning, comparative biology and taxonomic classification.</title>
        <authorList>
            <person name="Goeker M."/>
        </authorList>
    </citation>
    <scope>NUCLEOTIDE SEQUENCE [LARGE SCALE GENOMIC DNA]</scope>
    <source>
        <strain evidence="4 5">DSM 25903</strain>
    </source>
</reference>
<name>A0A4R7C4H4_9HYPH</name>
<sequence length="410" mass="42126">MQSITALRTRIRSGDLTPDGALALTREAIAAREPEIGAFVTLAPEPRAQREGPLAGIAVAVKDIIDTADMPTQMGSAIYEGWRPKGDATVVAALRRAGATIIGKSTTTAFASADPTRTRNPHRSGRTPGGSSAGSAAAVGGGMVPLSLGTQTGGSIIRPASFCGAAAIKPSFRLIPTVGVKCLAWTLDTVGLFAATVPDLAAALEAVAGRAVSEGQTRPPRFGVVRQDFAGAPDPEAEAALAEAIARVSRAGADVRDLAVPSSIGEGWEVQPTIMDYESAQSLAWESEVAGNRLPPNIAAGVSAGRATAPADYDEARRTANRARREAKVLFAEVDAILTYSAPGIAPDGHGSTGDPRYNRLWTLLGTPCVNVPGLRGPDDMPIGIQVVAPFARDAVALDAAAFVEAAIAP</sequence>
<organism evidence="4 5">
    <name type="scientific">Enterovirga rhinocerotis</name>
    <dbReference type="NCBI Taxonomy" id="1339210"/>
    <lineage>
        <taxon>Bacteria</taxon>
        <taxon>Pseudomonadati</taxon>
        <taxon>Pseudomonadota</taxon>
        <taxon>Alphaproteobacteria</taxon>
        <taxon>Hyphomicrobiales</taxon>
        <taxon>Methylobacteriaceae</taxon>
        <taxon>Enterovirga</taxon>
    </lineage>
</organism>
<dbReference type="InterPro" id="IPR036928">
    <property type="entry name" value="AS_sf"/>
</dbReference>
<gene>
    <name evidence="4" type="ORF">EV668_0701</name>
</gene>
<dbReference type="Gene3D" id="3.90.1300.10">
    <property type="entry name" value="Amidase signature (AS) domain"/>
    <property type="match status" value="1"/>
</dbReference>
<dbReference type="AlphaFoldDB" id="A0A4R7C4H4"/>
<dbReference type="PANTHER" id="PTHR11895:SF151">
    <property type="entry name" value="GLUTAMYL-TRNA(GLN) AMIDOTRANSFERASE SUBUNIT A"/>
    <property type="match status" value="1"/>
</dbReference>
<keyword evidence="5" id="KW-1185">Reference proteome</keyword>